<feature type="transmembrane region" description="Helical" evidence="5">
    <location>
        <begin position="48"/>
        <end position="70"/>
    </location>
</feature>
<dbReference type="GO" id="GO:0016020">
    <property type="term" value="C:membrane"/>
    <property type="evidence" value="ECO:0007669"/>
    <property type="project" value="UniProtKB-SubCell"/>
</dbReference>
<keyword evidence="2 5" id="KW-0812">Transmembrane</keyword>
<dbReference type="AlphaFoldDB" id="A0A1F6DHN9"/>
<evidence type="ECO:0000256" key="1">
    <source>
        <dbReference type="ARBA" id="ARBA00004141"/>
    </source>
</evidence>
<dbReference type="EMBL" id="MFLA01000007">
    <property type="protein sequence ID" value="OGG60512.1"/>
    <property type="molecule type" value="Genomic_DNA"/>
</dbReference>
<evidence type="ECO:0000256" key="5">
    <source>
        <dbReference type="SAM" id="Phobius"/>
    </source>
</evidence>
<evidence type="ECO:0000256" key="3">
    <source>
        <dbReference type="ARBA" id="ARBA00022989"/>
    </source>
</evidence>
<evidence type="ECO:0008006" key="8">
    <source>
        <dbReference type="Google" id="ProtNLM"/>
    </source>
</evidence>
<protein>
    <recommendedName>
        <fullName evidence="8">DoxX family protein</fullName>
    </recommendedName>
</protein>
<feature type="transmembrane region" description="Helical" evidence="5">
    <location>
        <begin position="75"/>
        <end position="94"/>
    </location>
</feature>
<sequence length="132" mass="14875">MNRDPDRTGVANLILRIGLAFAFLYPPWNALSNPESWIAYFPPFMRGIVPDAVLLHSFGALEIVIALWILSGWRIFWPSLAAAAILLAIIVFDFSNFEVIFRDVAIATIAIALAVQNRRELFNQQRVPEHAI</sequence>
<dbReference type="Proteomes" id="UP000176377">
    <property type="component" value="Unassembled WGS sequence"/>
</dbReference>
<keyword evidence="4 5" id="KW-0472">Membrane</keyword>
<accession>A0A1F6DHN9</accession>
<evidence type="ECO:0000313" key="6">
    <source>
        <dbReference type="EMBL" id="OGG60512.1"/>
    </source>
</evidence>
<reference evidence="6 7" key="1">
    <citation type="journal article" date="2016" name="Nat. Commun.">
        <title>Thousands of microbial genomes shed light on interconnected biogeochemical processes in an aquifer system.</title>
        <authorList>
            <person name="Anantharaman K."/>
            <person name="Brown C.T."/>
            <person name="Hug L.A."/>
            <person name="Sharon I."/>
            <person name="Castelle C.J."/>
            <person name="Probst A.J."/>
            <person name="Thomas B.C."/>
            <person name="Singh A."/>
            <person name="Wilkins M.J."/>
            <person name="Karaoz U."/>
            <person name="Brodie E.L."/>
            <person name="Williams K.H."/>
            <person name="Hubbard S.S."/>
            <person name="Banfield J.F."/>
        </authorList>
    </citation>
    <scope>NUCLEOTIDE SEQUENCE [LARGE SCALE GENOMIC DNA]</scope>
</reference>
<keyword evidence="3 5" id="KW-1133">Transmembrane helix</keyword>
<organism evidence="6 7">
    <name type="scientific">Candidatus Kaiserbacteria bacterium RIFCSPHIGHO2_01_FULL_56_24</name>
    <dbReference type="NCBI Taxonomy" id="1798487"/>
    <lineage>
        <taxon>Bacteria</taxon>
        <taxon>Candidatus Kaiseribacteriota</taxon>
    </lineage>
</organism>
<dbReference type="InterPro" id="IPR032808">
    <property type="entry name" value="DoxX"/>
</dbReference>
<comment type="subcellular location">
    <subcellularLocation>
        <location evidence="1">Membrane</location>
        <topology evidence="1">Multi-pass membrane protein</topology>
    </subcellularLocation>
</comment>
<comment type="caution">
    <text evidence="6">The sequence shown here is derived from an EMBL/GenBank/DDBJ whole genome shotgun (WGS) entry which is preliminary data.</text>
</comment>
<dbReference type="Pfam" id="PF07681">
    <property type="entry name" value="DoxX"/>
    <property type="match status" value="1"/>
</dbReference>
<gene>
    <name evidence="6" type="ORF">A2765_06400</name>
</gene>
<feature type="transmembrane region" description="Helical" evidence="5">
    <location>
        <begin position="100"/>
        <end position="116"/>
    </location>
</feature>
<feature type="transmembrane region" description="Helical" evidence="5">
    <location>
        <begin position="9"/>
        <end position="28"/>
    </location>
</feature>
<evidence type="ECO:0000313" key="7">
    <source>
        <dbReference type="Proteomes" id="UP000176377"/>
    </source>
</evidence>
<name>A0A1F6DHN9_9BACT</name>
<proteinExistence type="predicted"/>
<evidence type="ECO:0000256" key="4">
    <source>
        <dbReference type="ARBA" id="ARBA00023136"/>
    </source>
</evidence>
<evidence type="ECO:0000256" key="2">
    <source>
        <dbReference type="ARBA" id="ARBA00022692"/>
    </source>
</evidence>